<dbReference type="EMBL" id="LFQU01000040">
    <property type="protein sequence ID" value="KOO67028.1"/>
    <property type="molecule type" value="Genomic_DNA"/>
</dbReference>
<dbReference type="AlphaFoldDB" id="A0A8E1UQU2"/>
<dbReference type="RefSeq" id="WP_053399163.1">
    <property type="nucleotide sequence ID" value="NZ_LFQU01000040.1"/>
</dbReference>
<evidence type="ECO:0008006" key="4">
    <source>
        <dbReference type="Google" id="ProtNLM"/>
    </source>
</evidence>
<keyword evidence="1" id="KW-0732">Signal</keyword>
<dbReference type="Pfam" id="PF11551">
    <property type="entry name" value="Omp28"/>
    <property type="match status" value="1"/>
</dbReference>
<protein>
    <recommendedName>
        <fullName evidence="4">CARDB domain-containing protein</fullName>
    </recommendedName>
</protein>
<keyword evidence="3" id="KW-1185">Reference proteome</keyword>
<dbReference type="Gene3D" id="2.60.40.10">
    <property type="entry name" value="Immunoglobulins"/>
    <property type="match status" value="1"/>
</dbReference>
<reference evidence="2 3" key="1">
    <citation type="submission" date="2015-06" db="EMBL/GenBank/DDBJ databases">
        <title>Prevotella sp. 109, sp. nov., a novel member of the family Prevotellaceae isolated from human faeces.</title>
        <authorList>
            <person name="Shkoporov A.N."/>
            <person name="Chaplin A.V."/>
            <person name="Kafarskaia L.I."/>
            <person name="Efimov B.A."/>
        </authorList>
    </citation>
    <scope>NUCLEOTIDE SEQUENCE [LARGE SCALE GENOMIC DNA]</scope>
    <source>
        <strain evidence="2 3">109</strain>
    </source>
</reference>
<evidence type="ECO:0000313" key="3">
    <source>
        <dbReference type="Proteomes" id="UP000036951"/>
    </source>
</evidence>
<dbReference type="InterPro" id="IPR013783">
    <property type="entry name" value="Ig-like_fold"/>
</dbReference>
<organism evidence="2 3">
    <name type="scientific">Xylanibacter rarus</name>
    <dbReference type="NCBI Taxonomy" id="1676614"/>
    <lineage>
        <taxon>Bacteria</taxon>
        <taxon>Pseudomonadati</taxon>
        <taxon>Bacteroidota</taxon>
        <taxon>Bacteroidia</taxon>
        <taxon>Bacteroidales</taxon>
        <taxon>Prevotellaceae</taxon>
        <taxon>Xylanibacter</taxon>
    </lineage>
</organism>
<accession>A0A8E1UQU2</accession>
<dbReference type="OrthoDB" id="1014374at2"/>
<feature type="signal peptide" evidence="1">
    <location>
        <begin position="1"/>
        <end position="19"/>
    </location>
</feature>
<gene>
    <name evidence="2" type="ORF">ACU52_13445</name>
</gene>
<feature type="chain" id="PRO_5034736549" description="CARDB domain-containing protein" evidence="1">
    <location>
        <begin position="20"/>
        <end position="587"/>
    </location>
</feature>
<evidence type="ECO:0000313" key="2">
    <source>
        <dbReference type="EMBL" id="KOO67028.1"/>
    </source>
</evidence>
<proteinExistence type="predicted"/>
<dbReference type="Proteomes" id="UP000036951">
    <property type="component" value="Unassembled WGS sequence"/>
</dbReference>
<comment type="caution">
    <text evidence="2">The sequence shown here is derived from an EMBL/GenBank/DDBJ whole genome shotgun (WGS) entry which is preliminary data.</text>
</comment>
<dbReference type="InterPro" id="IPR021615">
    <property type="entry name" value="Omp28"/>
</dbReference>
<name>A0A8E1UQU2_9BACT</name>
<evidence type="ECO:0000256" key="1">
    <source>
        <dbReference type="SAM" id="SignalP"/>
    </source>
</evidence>
<sequence length="587" mass="64171">MQRLSTIILALLLSIGAMAQSGTVSMGFCNGQMADEGDIQLNGKGWVSCATKLPSSALDAYKGNSISSIRAALLNRINIDTLKVWIRTELDGDNIAEGYITRSSTPAVSKGWNEVELTEPYEITKNAGDIYIGYSFHQRANVVAVSIVGEPVAGTSYLKMGDAQWQDISNKGVISMEAIITGSSLPKQDLGLLSATISPWPQSGVNALKVNAAIHNYGIEAVNGFTIKCTTGETVCRTHIDTPIGPTSSTSCSFVIDPGIYTDSQASWSIEIESIDNGTDENSTNNMVEAVCTYLKNVLIEEFTTEKCSNCPRVAGYLHTAMNSSSDYSDRVFAVCHHAGYYTDEFTLPCDEEMLWLFNNGSNCYAPAMMINRQPYHETGNSAGSKTAVYLPQSPDDITSYINTEMELTANAVVGITYEFNTDSTAVTANVTCLKNDNLICAMPHLTVYLTEDEVKSLFQEGYEGQYYQQHVIRGYNSTWGEPVVWDGNSFTYSYTFNIDKAWKKNNMKIVAALANYNPDDATDCSVENSAAIDLIKKETTGISTAEDNGCNEPAEYFNLSGQRIANPQHGIFIVKYKNGHTNKILK</sequence>